<protein>
    <submittedName>
        <fullName evidence="1">Uncharacterized protein</fullName>
    </submittedName>
</protein>
<dbReference type="AlphaFoldDB" id="A0A1Q4UXX3"/>
<reference evidence="1 2" key="1">
    <citation type="submission" date="2015-06" db="EMBL/GenBank/DDBJ databases">
        <title>Cloning and characterization of the uncialamcin biosynthetic gene cluster.</title>
        <authorList>
            <person name="Yan X."/>
            <person name="Huang T."/>
            <person name="Ge H."/>
            <person name="Shen B."/>
        </authorList>
    </citation>
    <scope>NUCLEOTIDE SEQUENCE [LARGE SCALE GENOMIC DNA]</scope>
    <source>
        <strain evidence="1 2">DCA2648</strain>
    </source>
</reference>
<accession>A0A1Q4UXX3</accession>
<organism evidence="1 2">
    <name type="scientific">Streptomyces uncialis</name>
    <dbReference type="NCBI Taxonomy" id="1048205"/>
    <lineage>
        <taxon>Bacteria</taxon>
        <taxon>Bacillati</taxon>
        <taxon>Actinomycetota</taxon>
        <taxon>Actinomycetes</taxon>
        <taxon>Kitasatosporales</taxon>
        <taxon>Streptomycetaceae</taxon>
        <taxon>Streptomyces</taxon>
    </lineage>
</organism>
<proteinExistence type="predicted"/>
<keyword evidence="2" id="KW-1185">Reference proteome</keyword>
<dbReference type="EMBL" id="LFBV01000012">
    <property type="protein sequence ID" value="OKH90452.1"/>
    <property type="molecule type" value="Genomic_DNA"/>
</dbReference>
<gene>
    <name evidence="1" type="ORF">AB852_35375</name>
</gene>
<evidence type="ECO:0000313" key="1">
    <source>
        <dbReference type="EMBL" id="OKH90452.1"/>
    </source>
</evidence>
<dbReference type="Proteomes" id="UP000186455">
    <property type="component" value="Unassembled WGS sequence"/>
</dbReference>
<comment type="caution">
    <text evidence="1">The sequence shown here is derived from an EMBL/GenBank/DDBJ whole genome shotgun (WGS) entry which is preliminary data.</text>
</comment>
<name>A0A1Q4UXX3_9ACTN</name>
<evidence type="ECO:0000313" key="2">
    <source>
        <dbReference type="Proteomes" id="UP000186455"/>
    </source>
</evidence>
<sequence>MPRRVLVTLPGRGQQIGPVDVRNLIVRAFVACLRILLPLCLPAKGRHRTIAEPLSAPVSRIQVPIGPPALKTPQSPYSAPEPLRGEDVRLIRPYVTAHVQRQERLSQERAQLTRERRTALLLATHGLDIGPHVIHGKRLPA</sequence>